<reference evidence="8 9" key="1">
    <citation type="submission" date="2018-06" db="EMBL/GenBank/DDBJ databases">
        <title>Whole genome sequencing of Candida tropicalis (genome annotated by CSBL at Korea University).</title>
        <authorList>
            <person name="Ahn J."/>
        </authorList>
    </citation>
    <scope>NUCLEOTIDE SEQUENCE [LARGE SCALE GENOMIC DNA]</scope>
    <source>
        <strain evidence="8 9">ATCC 20962</strain>
    </source>
</reference>
<evidence type="ECO:0000256" key="4">
    <source>
        <dbReference type="ARBA" id="ARBA00023136"/>
    </source>
</evidence>
<evidence type="ECO:0000256" key="5">
    <source>
        <dbReference type="SAM" id="MobiDB-lite"/>
    </source>
</evidence>
<evidence type="ECO:0000256" key="3">
    <source>
        <dbReference type="ARBA" id="ARBA00022989"/>
    </source>
</evidence>
<dbReference type="GO" id="GO:0016020">
    <property type="term" value="C:membrane"/>
    <property type="evidence" value="ECO:0007669"/>
    <property type="project" value="UniProtKB-SubCell"/>
</dbReference>
<comment type="subcellular location">
    <subcellularLocation>
        <location evidence="1">Membrane</location>
        <topology evidence="1">Multi-pass membrane protein</topology>
    </subcellularLocation>
</comment>
<dbReference type="EMBL" id="QLNQ01000021">
    <property type="protein sequence ID" value="RCK65268.1"/>
    <property type="molecule type" value="Genomic_DNA"/>
</dbReference>
<dbReference type="OrthoDB" id="2117453at2759"/>
<dbReference type="PANTHER" id="PTHR37451">
    <property type="entry name" value="MARVEL DOMAIN"/>
    <property type="match status" value="1"/>
</dbReference>
<feature type="transmembrane region" description="Helical" evidence="6">
    <location>
        <begin position="73"/>
        <end position="93"/>
    </location>
</feature>
<keyword evidence="9" id="KW-1185">Reference proteome</keyword>
<evidence type="ECO:0000256" key="2">
    <source>
        <dbReference type="ARBA" id="ARBA00022692"/>
    </source>
</evidence>
<keyword evidence="3 6" id="KW-1133">Transmembrane helix</keyword>
<protein>
    <recommendedName>
        <fullName evidence="7">MARVEL domain-containing protein</fullName>
    </recommendedName>
</protein>
<dbReference type="Proteomes" id="UP000253472">
    <property type="component" value="Unassembled WGS sequence"/>
</dbReference>
<proteinExistence type="predicted"/>
<feature type="compositionally biased region" description="Low complexity" evidence="5">
    <location>
        <begin position="231"/>
        <end position="248"/>
    </location>
</feature>
<feature type="domain" description="MARVEL" evidence="7">
    <location>
        <begin position="8"/>
        <end position="136"/>
    </location>
</feature>
<dbReference type="Pfam" id="PF01284">
    <property type="entry name" value="MARVEL"/>
    <property type="match status" value="1"/>
</dbReference>
<name>A0A367YHE6_9ASCO</name>
<feature type="transmembrane region" description="Helical" evidence="6">
    <location>
        <begin position="41"/>
        <end position="61"/>
    </location>
</feature>
<gene>
    <name evidence="8" type="ORF">Cantr_00753</name>
</gene>
<evidence type="ECO:0000256" key="6">
    <source>
        <dbReference type="SAM" id="Phobius"/>
    </source>
</evidence>
<dbReference type="STRING" id="5486.A0A367YHE6"/>
<dbReference type="PANTHER" id="PTHR37451:SF1">
    <property type="entry name" value="MARVEL DOMAIN-CONTAINING PROTEIN"/>
    <property type="match status" value="1"/>
</dbReference>
<keyword evidence="4 6" id="KW-0472">Membrane</keyword>
<comment type="caution">
    <text evidence="8">The sequence shown here is derived from an EMBL/GenBank/DDBJ whole genome shotgun (WGS) entry which is preliminary data.</text>
</comment>
<keyword evidence="2 6" id="KW-0812">Transmembrane</keyword>
<evidence type="ECO:0000313" key="8">
    <source>
        <dbReference type="EMBL" id="RCK65268.1"/>
    </source>
</evidence>
<organism evidence="8 9">
    <name type="scientific">Candida viswanathii</name>
    <dbReference type="NCBI Taxonomy" id="5486"/>
    <lineage>
        <taxon>Eukaryota</taxon>
        <taxon>Fungi</taxon>
        <taxon>Dikarya</taxon>
        <taxon>Ascomycota</taxon>
        <taxon>Saccharomycotina</taxon>
        <taxon>Pichiomycetes</taxon>
        <taxon>Debaryomycetaceae</taxon>
        <taxon>Candida/Lodderomyces clade</taxon>
        <taxon>Candida</taxon>
    </lineage>
</organism>
<dbReference type="AlphaFoldDB" id="A0A367YHE6"/>
<dbReference type="InterPro" id="IPR008253">
    <property type="entry name" value="Marvel"/>
</dbReference>
<evidence type="ECO:0000313" key="9">
    <source>
        <dbReference type="Proteomes" id="UP000253472"/>
    </source>
</evidence>
<accession>A0A367YHE6</accession>
<evidence type="ECO:0000259" key="7">
    <source>
        <dbReference type="Pfam" id="PF01284"/>
    </source>
</evidence>
<evidence type="ECO:0000256" key="1">
    <source>
        <dbReference type="ARBA" id="ARBA00004141"/>
    </source>
</evidence>
<sequence length="248" mass="26264">MTWKPIVTYLTRGSESVFAVIILGLASGVLAKLGHNDSRTTYALVVSVFNIIYFGYSQAMIPTICNYRTFSSLIFACETLFAIFYLAAFAAIADAFPTGNCNAFGGGDLTSACRMYQALLPFTLLNWLLFSTDLVLFIGFSYIPEIATYGFAHTFVLSKFQFGAIFSDYVTIFGKPIPGVKTEVEGDGTAAAGAAAGAAPIEGAPAADVEANVGLASTDEDQEKDRTPEQGTDGANDGNLAAGGRPYP</sequence>
<feature type="region of interest" description="Disordered" evidence="5">
    <location>
        <begin position="210"/>
        <end position="248"/>
    </location>
</feature>